<evidence type="ECO:0000313" key="8">
    <source>
        <dbReference type="Proteomes" id="UP000552864"/>
    </source>
</evidence>
<reference evidence="7 8" key="1">
    <citation type="submission" date="2020-04" db="EMBL/GenBank/DDBJ databases">
        <authorList>
            <person name="Yin C."/>
        </authorList>
    </citation>
    <scope>NUCLEOTIDE SEQUENCE [LARGE SCALE GENOMIC DNA]</scope>
    <source>
        <strain evidence="7 8">Ak56</strain>
    </source>
</reference>
<evidence type="ECO:0000259" key="5">
    <source>
        <dbReference type="Pfam" id="PF04542"/>
    </source>
</evidence>
<dbReference type="Pfam" id="PF04542">
    <property type="entry name" value="Sigma70_r2"/>
    <property type="match status" value="1"/>
</dbReference>
<dbReference type="Gene3D" id="1.10.1740.10">
    <property type="match status" value="1"/>
</dbReference>
<evidence type="ECO:0000256" key="2">
    <source>
        <dbReference type="ARBA" id="ARBA00023015"/>
    </source>
</evidence>
<keyword evidence="8" id="KW-1185">Reference proteome</keyword>
<dbReference type="InterPro" id="IPR036388">
    <property type="entry name" value="WH-like_DNA-bd_sf"/>
</dbReference>
<comment type="caution">
    <text evidence="7">The sequence shown here is derived from an EMBL/GenBank/DDBJ whole genome shotgun (WGS) entry which is preliminary data.</text>
</comment>
<keyword evidence="3" id="KW-0731">Sigma factor</keyword>
<feature type="domain" description="RNA polymerase sigma factor 70 region 4 type 2" evidence="6">
    <location>
        <begin position="121"/>
        <end position="169"/>
    </location>
</feature>
<evidence type="ECO:0000256" key="1">
    <source>
        <dbReference type="ARBA" id="ARBA00010641"/>
    </source>
</evidence>
<dbReference type="InterPro" id="IPR013249">
    <property type="entry name" value="RNA_pol_sigma70_r4_t2"/>
</dbReference>
<dbReference type="SUPFAM" id="SSF88659">
    <property type="entry name" value="Sigma3 and sigma4 domains of RNA polymerase sigma factors"/>
    <property type="match status" value="1"/>
</dbReference>
<feature type="domain" description="RNA polymerase sigma-70 region 2" evidence="5">
    <location>
        <begin position="27"/>
        <end position="93"/>
    </location>
</feature>
<gene>
    <name evidence="7" type="ORF">HGH91_27510</name>
</gene>
<evidence type="ECO:0000313" key="7">
    <source>
        <dbReference type="EMBL" id="NLR82395.1"/>
    </source>
</evidence>
<evidence type="ECO:0000256" key="3">
    <source>
        <dbReference type="ARBA" id="ARBA00023082"/>
    </source>
</evidence>
<dbReference type="Pfam" id="PF08281">
    <property type="entry name" value="Sigma70_r4_2"/>
    <property type="match status" value="1"/>
</dbReference>
<protein>
    <submittedName>
        <fullName evidence="7">RNA polymerase sigma-70 factor</fullName>
    </submittedName>
</protein>
<comment type="similarity">
    <text evidence="1">Belongs to the sigma-70 factor family. ECF subfamily.</text>
</comment>
<dbReference type="InterPro" id="IPR014327">
    <property type="entry name" value="RNA_pol_sigma70_bacteroid"/>
</dbReference>
<dbReference type="Gene3D" id="1.10.10.10">
    <property type="entry name" value="Winged helix-like DNA-binding domain superfamily/Winged helix DNA-binding domain"/>
    <property type="match status" value="1"/>
</dbReference>
<dbReference type="PANTHER" id="PTHR43133:SF46">
    <property type="entry name" value="RNA POLYMERASE SIGMA-70 FACTOR ECF SUBFAMILY"/>
    <property type="match status" value="1"/>
</dbReference>
<name>A0A847SS15_9BACT</name>
<dbReference type="AlphaFoldDB" id="A0A847SS15"/>
<evidence type="ECO:0000259" key="6">
    <source>
        <dbReference type="Pfam" id="PF08281"/>
    </source>
</evidence>
<organism evidence="7 8">
    <name type="scientific">Chitinophaga eiseniae</name>
    <dbReference type="NCBI Taxonomy" id="634771"/>
    <lineage>
        <taxon>Bacteria</taxon>
        <taxon>Pseudomonadati</taxon>
        <taxon>Bacteroidota</taxon>
        <taxon>Chitinophagia</taxon>
        <taxon>Chitinophagales</taxon>
        <taxon>Chitinophagaceae</taxon>
        <taxon>Chitinophaga</taxon>
    </lineage>
</organism>
<keyword evidence="4" id="KW-0804">Transcription</keyword>
<dbReference type="InterPro" id="IPR007627">
    <property type="entry name" value="RNA_pol_sigma70_r2"/>
</dbReference>
<dbReference type="SUPFAM" id="SSF88946">
    <property type="entry name" value="Sigma2 domain of RNA polymerase sigma factors"/>
    <property type="match status" value="1"/>
</dbReference>
<dbReference type="InterPro" id="IPR014284">
    <property type="entry name" value="RNA_pol_sigma-70_dom"/>
</dbReference>
<dbReference type="PANTHER" id="PTHR43133">
    <property type="entry name" value="RNA POLYMERASE ECF-TYPE SIGMA FACTO"/>
    <property type="match status" value="1"/>
</dbReference>
<dbReference type="InterPro" id="IPR013325">
    <property type="entry name" value="RNA_pol_sigma_r2"/>
</dbReference>
<dbReference type="GO" id="GO:0006352">
    <property type="term" value="P:DNA-templated transcription initiation"/>
    <property type="evidence" value="ECO:0007669"/>
    <property type="project" value="InterPro"/>
</dbReference>
<dbReference type="NCBIfam" id="TIGR02985">
    <property type="entry name" value="Sig70_bacteroi1"/>
    <property type="match status" value="1"/>
</dbReference>
<dbReference type="RefSeq" id="WP_168742420.1">
    <property type="nucleotide sequence ID" value="NZ_JABAHZ010000009.1"/>
</dbReference>
<accession>A0A847SS15</accession>
<dbReference type="NCBIfam" id="TIGR02937">
    <property type="entry name" value="sigma70-ECF"/>
    <property type="match status" value="1"/>
</dbReference>
<dbReference type="GO" id="GO:0016987">
    <property type="term" value="F:sigma factor activity"/>
    <property type="evidence" value="ECO:0007669"/>
    <property type="project" value="UniProtKB-KW"/>
</dbReference>
<dbReference type="GO" id="GO:0003677">
    <property type="term" value="F:DNA binding"/>
    <property type="evidence" value="ECO:0007669"/>
    <property type="project" value="InterPro"/>
</dbReference>
<evidence type="ECO:0000256" key="4">
    <source>
        <dbReference type="ARBA" id="ARBA00023163"/>
    </source>
</evidence>
<keyword evidence="2" id="KW-0805">Transcription regulation</keyword>
<proteinExistence type="inferred from homology"/>
<dbReference type="EMBL" id="JABAHZ010000009">
    <property type="protein sequence ID" value="NLR82395.1"/>
    <property type="molecule type" value="Genomic_DNA"/>
</dbReference>
<dbReference type="InterPro" id="IPR039425">
    <property type="entry name" value="RNA_pol_sigma-70-like"/>
</dbReference>
<sequence>MVLEVLDDEDCYNRLRAGDESAFRHLIGVYGPVLCRYADRIIMNSAAAEDIVTDVLVKVWEKRETFHSFTNVKRFFYVAARNASLQYIRDRQREQRKFEAFNEVHTDIAVDEVIYAEMMVELQRAIAALPAKMREVFILGYIHQLSNQEIAVQLNLSDQTVRNQKTKALSIIRNKLGHRSHLEIYLALLLLFRQ</sequence>
<dbReference type="Proteomes" id="UP000552864">
    <property type="component" value="Unassembled WGS sequence"/>
</dbReference>
<dbReference type="InterPro" id="IPR013324">
    <property type="entry name" value="RNA_pol_sigma_r3/r4-like"/>
</dbReference>